<sequence>MVKEGYYANVCPYCNAVQGDWFLNEELINYLYEEKPQNFKIVEIRKEGIVRQFNSVREADAYYNRAK</sequence>
<keyword evidence="2" id="KW-1185">Reference proteome</keyword>
<accession>A0A0F7IFP5</accession>
<dbReference type="AlphaFoldDB" id="A0A0F7IFP5"/>
<protein>
    <submittedName>
        <fullName evidence="1">Uncharacterized protein</fullName>
    </submittedName>
</protein>
<evidence type="ECO:0000313" key="2">
    <source>
        <dbReference type="Proteomes" id="UP000034723"/>
    </source>
</evidence>
<dbReference type="Proteomes" id="UP000034723">
    <property type="component" value="Chromosome"/>
</dbReference>
<dbReference type="EMBL" id="CP011267">
    <property type="protein sequence ID" value="AKG91318.1"/>
    <property type="molecule type" value="Genomic_DNA"/>
</dbReference>
<organism evidence="1 2">
    <name type="scientific">Geoglobus ahangari</name>
    <dbReference type="NCBI Taxonomy" id="113653"/>
    <lineage>
        <taxon>Archaea</taxon>
        <taxon>Methanobacteriati</taxon>
        <taxon>Methanobacteriota</taxon>
        <taxon>Archaeoglobi</taxon>
        <taxon>Archaeoglobales</taxon>
        <taxon>Archaeoglobaceae</taxon>
        <taxon>Geoglobus</taxon>
    </lineage>
</organism>
<proteinExistence type="predicted"/>
<name>A0A0F7IFP5_9EURY</name>
<gene>
    <name evidence="1" type="ORF">GAH_01385</name>
</gene>
<evidence type="ECO:0000313" key="1">
    <source>
        <dbReference type="EMBL" id="AKG91318.1"/>
    </source>
</evidence>
<dbReference type="InParanoid" id="A0A0F7IFP5"/>
<reference evidence="1 2" key="1">
    <citation type="submission" date="2015-04" db="EMBL/GenBank/DDBJ databases">
        <title>The complete genome sequence of the hyperthermophilic, obligate iron-reducing archaeon Geoglobus ahangari strain 234T.</title>
        <authorList>
            <person name="Manzella M.P."/>
            <person name="Holmes D.E."/>
            <person name="Rocheleau J.M."/>
            <person name="Chung A."/>
            <person name="Reguera G."/>
            <person name="Kashefi K."/>
        </authorList>
    </citation>
    <scope>NUCLEOTIDE SEQUENCE [LARGE SCALE GENOMIC DNA]</scope>
    <source>
        <strain evidence="1 2">234</strain>
    </source>
</reference>
<dbReference type="HOGENOM" id="CLU_2802043_0_0_2"/>
<dbReference type="KEGG" id="gah:GAH_01385"/>